<comment type="caution">
    <text evidence="2">The sequence shown here is derived from an EMBL/GenBank/DDBJ whole genome shotgun (WGS) entry which is preliminary data.</text>
</comment>
<dbReference type="Proteomes" id="UP000639772">
    <property type="component" value="Unassembled WGS sequence"/>
</dbReference>
<sequence length="92" mass="10720">MTSRRGRGTRETRVARQLQKQQRNGHKNRHPPEQSRTSKTKAFTSLALLQRQPQRSKTGRCHGGTPYRKSPRKQRTATAIRPQKHHGFVKLR</sequence>
<protein>
    <submittedName>
        <fullName evidence="2">Uncharacterized protein</fullName>
    </submittedName>
</protein>
<reference evidence="2 3" key="1">
    <citation type="journal article" date="2020" name="Nat. Food">
        <title>A phased Vanilla planifolia genome enables genetic improvement of flavour and production.</title>
        <authorList>
            <person name="Hasing T."/>
            <person name="Tang H."/>
            <person name="Brym M."/>
            <person name="Khazi F."/>
            <person name="Huang T."/>
            <person name="Chambers A.H."/>
        </authorList>
    </citation>
    <scope>NUCLEOTIDE SEQUENCE [LARGE SCALE GENOMIC DNA]</scope>
    <source>
        <tissue evidence="2">Leaf</tissue>
    </source>
</reference>
<feature type="compositionally biased region" description="Polar residues" evidence="1">
    <location>
        <begin position="34"/>
        <end position="43"/>
    </location>
</feature>
<dbReference type="AlphaFoldDB" id="A0A835V5I3"/>
<evidence type="ECO:0000256" key="1">
    <source>
        <dbReference type="SAM" id="MobiDB-lite"/>
    </source>
</evidence>
<proteinExistence type="predicted"/>
<feature type="region of interest" description="Disordered" evidence="1">
    <location>
        <begin position="1"/>
        <end position="92"/>
    </location>
</feature>
<gene>
    <name evidence="2" type="ORF">HPP92_008267</name>
</gene>
<evidence type="ECO:0000313" key="2">
    <source>
        <dbReference type="EMBL" id="KAG0486172.1"/>
    </source>
</evidence>
<name>A0A835V5I3_VANPL</name>
<evidence type="ECO:0000313" key="3">
    <source>
        <dbReference type="Proteomes" id="UP000639772"/>
    </source>
</evidence>
<feature type="compositionally biased region" description="Basic residues" evidence="1">
    <location>
        <begin position="82"/>
        <end position="92"/>
    </location>
</feature>
<organism evidence="2 3">
    <name type="scientific">Vanilla planifolia</name>
    <name type="common">Vanilla</name>
    <dbReference type="NCBI Taxonomy" id="51239"/>
    <lineage>
        <taxon>Eukaryota</taxon>
        <taxon>Viridiplantae</taxon>
        <taxon>Streptophyta</taxon>
        <taxon>Embryophyta</taxon>
        <taxon>Tracheophyta</taxon>
        <taxon>Spermatophyta</taxon>
        <taxon>Magnoliopsida</taxon>
        <taxon>Liliopsida</taxon>
        <taxon>Asparagales</taxon>
        <taxon>Orchidaceae</taxon>
        <taxon>Vanilloideae</taxon>
        <taxon>Vanilleae</taxon>
        <taxon>Vanilla</taxon>
    </lineage>
</organism>
<dbReference type="EMBL" id="JADCNM010000004">
    <property type="protein sequence ID" value="KAG0486172.1"/>
    <property type="molecule type" value="Genomic_DNA"/>
</dbReference>
<accession>A0A835V5I3</accession>